<keyword evidence="2" id="KW-1185">Reference proteome</keyword>
<dbReference type="SUPFAM" id="SSF53795">
    <property type="entry name" value="PEP carboxykinase-like"/>
    <property type="match status" value="1"/>
</dbReference>
<gene>
    <name evidence="1" type="ORF">K3166_03450</name>
</gene>
<evidence type="ECO:0000313" key="2">
    <source>
        <dbReference type="Proteomes" id="UP000824280"/>
    </source>
</evidence>
<evidence type="ECO:0000313" key="1">
    <source>
        <dbReference type="EMBL" id="QZD87769.1"/>
    </source>
</evidence>
<accession>A0ABX8ZHX5</accession>
<sequence length="298" mass="32452">MTLFQYRHSGLSVASQLELPEWAEFASEFSELDIKIVIDDGRIADCPRDGSTIVDGANVRFAIDGIGGWQIEGGHTIGLYPGPATNPRELRLFTLGSAWGALGYQRGLAMWHGSAVARKGRAFLFCGDAGAGKSTMAGGMLARGAKLVADDLSRIDCGGDGAIIYPSSARIKLWRAAIDRFGWSDRVLQQDYFRDDKYHCSVPSHAAGKEPVRLSGIVVLENSEDTALDRLNGGEALSQVMRGTTYRPEMLQAMNRWSEQGALAAQIVAKTPVWRLRRPKDYSALGKVCAATEALWDQ</sequence>
<evidence type="ECO:0008006" key="3">
    <source>
        <dbReference type="Google" id="ProtNLM"/>
    </source>
</evidence>
<proteinExistence type="predicted"/>
<dbReference type="InterPro" id="IPR027417">
    <property type="entry name" value="P-loop_NTPase"/>
</dbReference>
<reference evidence="1 2" key="1">
    <citation type="submission" date="2021-08" db="EMBL/GenBank/DDBJ databases">
        <title>Comparative Genomics Analysis of the Genus Qipengyuania Reveals Extensive Genetic Diversity and Metabolic Versatility, Including the Description of Fifteen Novel Species.</title>
        <authorList>
            <person name="Liu Y."/>
        </authorList>
    </citation>
    <scope>NUCLEOTIDE SEQUENCE [LARGE SCALE GENOMIC DNA]</scope>
    <source>
        <strain evidence="1 2">1XM2-8</strain>
    </source>
</reference>
<dbReference type="RefSeq" id="WP_221423305.1">
    <property type="nucleotide sequence ID" value="NZ_CP081297.1"/>
</dbReference>
<dbReference type="EMBL" id="CP081297">
    <property type="protein sequence ID" value="QZD87769.1"/>
    <property type="molecule type" value="Genomic_DNA"/>
</dbReference>
<dbReference type="Proteomes" id="UP000824280">
    <property type="component" value="Chromosome"/>
</dbReference>
<organism evidence="1 2">
    <name type="scientific">Qipengyuania psychrotolerans</name>
    <dbReference type="NCBI Taxonomy" id="2867238"/>
    <lineage>
        <taxon>Bacteria</taxon>
        <taxon>Pseudomonadati</taxon>
        <taxon>Pseudomonadota</taxon>
        <taxon>Alphaproteobacteria</taxon>
        <taxon>Sphingomonadales</taxon>
        <taxon>Erythrobacteraceae</taxon>
        <taxon>Qipengyuania</taxon>
    </lineage>
</organism>
<name>A0ABX8ZHX5_9SPHN</name>
<protein>
    <recommendedName>
        <fullName evidence="3">Serine kinase</fullName>
    </recommendedName>
</protein>
<dbReference type="Gene3D" id="3.40.50.300">
    <property type="entry name" value="P-loop containing nucleotide triphosphate hydrolases"/>
    <property type="match status" value="1"/>
</dbReference>